<sequence length="148" mass="15820">MKHKVFIALIVGASISLAAGVAMAKDHRAQGAAFETLDTDGDGRITRAEAEAMAAGRMAAADTDGDGALSLAEIEARGAERAKERAARMMERLDADNDGRLTAEEMRAGKRAGRMFDRADADGDGVITKAEFDEAREKMRRRHGRDAG</sequence>
<proteinExistence type="predicted"/>
<dbReference type="InterPro" id="IPR011992">
    <property type="entry name" value="EF-hand-dom_pair"/>
</dbReference>
<dbReference type="AlphaFoldDB" id="A0A858SS91"/>
<name>A0A858SS91_9RHOB</name>
<dbReference type="SMART" id="SM00054">
    <property type="entry name" value="EFh"/>
    <property type="match status" value="3"/>
</dbReference>
<feature type="signal peptide" evidence="1">
    <location>
        <begin position="1"/>
        <end position="24"/>
    </location>
</feature>
<dbReference type="Gene3D" id="1.10.238.10">
    <property type="entry name" value="EF-hand"/>
    <property type="match status" value="3"/>
</dbReference>
<gene>
    <name evidence="3" type="ORF">G3256_10575</name>
</gene>
<evidence type="ECO:0000256" key="1">
    <source>
        <dbReference type="SAM" id="SignalP"/>
    </source>
</evidence>
<reference evidence="3 4" key="1">
    <citation type="submission" date="2020-02" db="EMBL/GenBank/DDBJ databases">
        <title>Genome sequence of Roseobacter ponti.</title>
        <authorList>
            <person name="Hollensteiner J."/>
            <person name="Schneider D."/>
            <person name="Poehlein A."/>
            <person name="Daniel R."/>
        </authorList>
    </citation>
    <scope>NUCLEOTIDE SEQUENCE [LARGE SCALE GENOMIC DNA]</scope>
    <source>
        <strain evidence="3 4">DSM 106830</strain>
    </source>
</reference>
<feature type="chain" id="PRO_5032855700" evidence="1">
    <location>
        <begin position="25"/>
        <end position="148"/>
    </location>
</feature>
<evidence type="ECO:0000313" key="3">
    <source>
        <dbReference type="EMBL" id="QJF51574.1"/>
    </source>
</evidence>
<organism evidence="3 4">
    <name type="scientific">Roseobacter ponti</name>
    <dbReference type="NCBI Taxonomy" id="1891787"/>
    <lineage>
        <taxon>Bacteria</taxon>
        <taxon>Pseudomonadati</taxon>
        <taxon>Pseudomonadota</taxon>
        <taxon>Alphaproteobacteria</taxon>
        <taxon>Rhodobacterales</taxon>
        <taxon>Roseobacteraceae</taxon>
        <taxon>Roseobacter</taxon>
    </lineage>
</organism>
<dbReference type="KEGG" id="rpon:G3256_10575"/>
<dbReference type="Proteomes" id="UP000503308">
    <property type="component" value="Chromosome"/>
</dbReference>
<evidence type="ECO:0000259" key="2">
    <source>
        <dbReference type="PROSITE" id="PS50222"/>
    </source>
</evidence>
<dbReference type="RefSeq" id="WP_169640791.1">
    <property type="nucleotide sequence ID" value="NZ_CP048788.1"/>
</dbReference>
<evidence type="ECO:0000313" key="4">
    <source>
        <dbReference type="Proteomes" id="UP000503308"/>
    </source>
</evidence>
<dbReference type="InterPro" id="IPR018247">
    <property type="entry name" value="EF_Hand_1_Ca_BS"/>
</dbReference>
<accession>A0A858SS91</accession>
<feature type="domain" description="EF-hand" evidence="2">
    <location>
        <begin position="32"/>
        <end position="60"/>
    </location>
</feature>
<protein>
    <submittedName>
        <fullName evidence="3">Calcium-binding protein</fullName>
    </submittedName>
</protein>
<dbReference type="EMBL" id="CP048788">
    <property type="protein sequence ID" value="QJF51574.1"/>
    <property type="molecule type" value="Genomic_DNA"/>
</dbReference>
<dbReference type="PROSITE" id="PS50222">
    <property type="entry name" value="EF_HAND_2"/>
    <property type="match status" value="2"/>
</dbReference>
<dbReference type="Pfam" id="PF13202">
    <property type="entry name" value="EF-hand_5"/>
    <property type="match status" value="4"/>
</dbReference>
<keyword evidence="1" id="KW-0732">Signal</keyword>
<keyword evidence="4" id="KW-1185">Reference proteome</keyword>
<dbReference type="PROSITE" id="PS00018">
    <property type="entry name" value="EF_HAND_1"/>
    <property type="match status" value="1"/>
</dbReference>
<dbReference type="InterPro" id="IPR002048">
    <property type="entry name" value="EF_hand_dom"/>
</dbReference>
<dbReference type="GO" id="GO:0005509">
    <property type="term" value="F:calcium ion binding"/>
    <property type="evidence" value="ECO:0007669"/>
    <property type="project" value="InterPro"/>
</dbReference>
<dbReference type="SUPFAM" id="SSF47473">
    <property type="entry name" value="EF-hand"/>
    <property type="match status" value="1"/>
</dbReference>
<feature type="domain" description="EF-hand" evidence="2">
    <location>
        <begin position="107"/>
        <end position="142"/>
    </location>
</feature>